<organism evidence="2 3">
    <name type="scientific">Maioricimonas rarisocia</name>
    <dbReference type="NCBI Taxonomy" id="2528026"/>
    <lineage>
        <taxon>Bacteria</taxon>
        <taxon>Pseudomonadati</taxon>
        <taxon>Planctomycetota</taxon>
        <taxon>Planctomycetia</taxon>
        <taxon>Planctomycetales</taxon>
        <taxon>Planctomycetaceae</taxon>
        <taxon>Maioricimonas</taxon>
    </lineage>
</organism>
<dbReference type="SUPFAM" id="SSF56784">
    <property type="entry name" value="HAD-like"/>
    <property type="match status" value="1"/>
</dbReference>
<dbReference type="PANTHER" id="PTHR46191:SF2">
    <property type="entry name" value="HALOACID DEHALOGENASE-LIKE HYDROLASE DOMAIN-CONTAINING PROTEIN 3"/>
    <property type="match status" value="1"/>
</dbReference>
<sequence length="299" mass="32946">MSDPLVELYRSRTSPLEAVPTEESPRTEPLDDIRAVLFDIYGTLVISGSGDVGTSGTESQPDAFLATLESVGLEHRIAGADGVAGFEQAIRDTHVEAKGAGIEFPEVEIREIWRLMLNRFEEAGQLSGSSDLTDEQIARLAIEYEVRTNPVWPMPGARDCLATLRERGLKLGIVSNAQFYTPLMLEAFFDAPPEQLGIEPDLCYWSYRHREAKPSRKLYELACDGLADMGISPAQVLYVGNDMLKDVWPAQAVGFRTALFAGDARSLRKREDDERIRGVDPDLVVTELTQIAESVAAGE</sequence>
<dbReference type="PANTHER" id="PTHR46191">
    <property type="match status" value="1"/>
</dbReference>
<dbReference type="Pfam" id="PF00702">
    <property type="entry name" value="Hydrolase"/>
    <property type="match status" value="1"/>
</dbReference>
<dbReference type="InterPro" id="IPR023214">
    <property type="entry name" value="HAD_sf"/>
</dbReference>
<dbReference type="KEGG" id="mri:Mal4_54260"/>
<dbReference type="Gene3D" id="3.40.50.1000">
    <property type="entry name" value="HAD superfamily/HAD-like"/>
    <property type="match status" value="1"/>
</dbReference>
<dbReference type="Proteomes" id="UP000320496">
    <property type="component" value="Chromosome"/>
</dbReference>
<dbReference type="RefSeq" id="WP_197443870.1">
    <property type="nucleotide sequence ID" value="NZ_CP036275.1"/>
</dbReference>
<evidence type="ECO:0000313" key="2">
    <source>
        <dbReference type="EMBL" id="QDU41061.1"/>
    </source>
</evidence>
<dbReference type="InterPro" id="IPR051828">
    <property type="entry name" value="HAD-like_hydrolase_domain"/>
</dbReference>
<reference evidence="2 3" key="1">
    <citation type="submission" date="2019-02" db="EMBL/GenBank/DDBJ databases">
        <title>Deep-cultivation of Planctomycetes and their phenomic and genomic characterization uncovers novel biology.</title>
        <authorList>
            <person name="Wiegand S."/>
            <person name="Jogler M."/>
            <person name="Boedeker C."/>
            <person name="Pinto D."/>
            <person name="Vollmers J."/>
            <person name="Rivas-Marin E."/>
            <person name="Kohn T."/>
            <person name="Peeters S.H."/>
            <person name="Heuer A."/>
            <person name="Rast P."/>
            <person name="Oberbeckmann S."/>
            <person name="Bunk B."/>
            <person name="Jeske O."/>
            <person name="Meyerdierks A."/>
            <person name="Storesund J.E."/>
            <person name="Kallscheuer N."/>
            <person name="Luecker S."/>
            <person name="Lage O.M."/>
            <person name="Pohl T."/>
            <person name="Merkel B.J."/>
            <person name="Hornburger P."/>
            <person name="Mueller R.-W."/>
            <person name="Bruemmer F."/>
            <person name="Labrenz M."/>
            <person name="Spormann A.M."/>
            <person name="Op den Camp H."/>
            <person name="Overmann J."/>
            <person name="Amann R."/>
            <person name="Jetten M.S.M."/>
            <person name="Mascher T."/>
            <person name="Medema M.H."/>
            <person name="Devos D.P."/>
            <person name="Kaster A.-K."/>
            <person name="Ovreas L."/>
            <person name="Rohde M."/>
            <person name="Galperin M.Y."/>
            <person name="Jogler C."/>
        </authorList>
    </citation>
    <scope>NUCLEOTIDE SEQUENCE [LARGE SCALE GENOMIC DNA]</scope>
    <source>
        <strain evidence="2 3">Mal4</strain>
    </source>
</reference>
<keyword evidence="3" id="KW-1185">Reference proteome</keyword>
<protein>
    <submittedName>
        <fullName evidence="2">Phosphoglycolate phosphatase</fullName>
        <ecNumber evidence="2">3.1.3.18</ecNumber>
    </submittedName>
</protein>
<feature type="region of interest" description="Disordered" evidence="1">
    <location>
        <begin position="1"/>
        <end position="27"/>
    </location>
</feature>
<gene>
    <name evidence="2" type="primary">gph_4</name>
    <name evidence="2" type="ORF">Mal4_54260</name>
</gene>
<evidence type="ECO:0000256" key="1">
    <source>
        <dbReference type="SAM" id="MobiDB-lite"/>
    </source>
</evidence>
<evidence type="ECO:0000313" key="3">
    <source>
        <dbReference type="Proteomes" id="UP000320496"/>
    </source>
</evidence>
<dbReference type="SFLD" id="SFLDS00003">
    <property type="entry name" value="Haloacid_Dehalogenase"/>
    <property type="match status" value="1"/>
</dbReference>
<proteinExistence type="predicted"/>
<dbReference type="GO" id="GO:0008967">
    <property type="term" value="F:phosphoglycolate phosphatase activity"/>
    <property type="evidence" value="ECO:0007669"/>
    <property type="project" value="UniProtKB-EC"/>
</dbReference>
<dbReference type="InterPro" id="IPR036412">
    <property type="entry name" value="HAD-like_sf"/>
</dbReference>
<dbReference type="EC" id="3.1.3.18" evidence="2"/>
<dbReference type="EMBL" id="CP036275">
    <property type="protein sequence ID" value="QDU41061.1"/>
    <property type="molecule type" value="Genomic_DNA"/>
</dbReference>
<dbReference type="AlphaFoldDB" id="A0A517ZF16"/>
<dbReference type="SFLD" id="SFLDG01129">
    <property type="entry name" value="C1.5:_HAD__Beta-PGM__Phosphata"/>
    <property type="match status" value="1"/>
</dbReference>
<accession>A0A517ZF16</accession>
<keyword evidence="2" id="KW-0378">Hydrolase</keyword>
<name>A0A517ZF16_9PLAN</name>